<evidence type="ECO:0000313" key="5">
    <source>
        <dbReference type="Proteomes" id="UP000178425"/>
    </source>
</evidence>
<dbReference type="InterPro" id="IPR016181">
    <property type="entry name" value="Acyl_CoA_acyltransferase"/>
</dbReference>
<keyword evidence="1" id="KW-0808">Transferase</keyword>
<dbReference type="AlphaFoldDB" id="A0A1F5WPT7"/>
<evidence type="ECO:0000256" key="1">
    <source>
        <dbReference type="ARBA" id="ARBA00022679"/>
    </source>
</evidence>
<accession>A0A1F5WPT7</accession>
<dbReference type="InterPro" id="IPR000182">
    <property type="entry name" value="GNAT_dom"/>
</dbReference>
<proteinExistence type="predicted"/>
<reference evidence="4 5" key="1">
    <citation type="journal article" date="2016" name="Nat. Commun.">
        <title>Thousands of microbial genomes shed light on interconnected biogeochemical processes in an aquifer system.</title>
        <authorList>
            <person name="Anantharaman K."/>
            <person name="Brown C.T."/>
            <person name="Hug L.A."/>
            <person name="Sharon I."/>
            <person name="Castelle C.J."/>
            <person name="Probst A.J."/>
            <person name="Thomas B.C."/>
            <person name="Singh A."/>
            <person name="Wilkins M.J."/>
            <person name="Karaoz U."/>
            <person name="Brodie E.L."/>
            <person name="Williams K.H."/>
            <person name="Hubbard S.S."/>
            <person name="Banfield J.F."/>
        </authorList>
    </citation>
    <scope>NUCLEOTIDE SEQUENCE [LARGE SCALE GENOMIC DNA]</scope>
</reference>
<comment type="caution">
    <text evidence="4">The sequence shown here is derived from an EMBL/GenBank/DDBJ whole genome shotgun (WGS) entry which is preliminary data.</text>
</comment>
<dbReference type="PANTHER" id="PTHR43420">
    <property type="entry name" value="ACETYLTRANSFERASE"/>
    <property type="match status" value="1"/>
</dbReference>
<dbReference type="PANTHER" id="PTHR43420:SF12">
    <property type="entry name" value="N-ACETYLTRANSFERASE DOMAIN-CONTAINING PROTEIN"/>
    <property type="match status" value="1"/>
</dbReference>
<dbReference type="PROSITE" id="PS51186">
    <property type="entry name" value="GNAT"/>
    <property type="match status" value="1"/>
</dbReference>
<dbReference type="SUPFAM" id="SSF55729">
    <property type="entry name" value="Acyl-CoA N-acyltransferases (Nat)"/>
    <property type="match status" value="1"/>
</dbReference>
<dbReference type="InterPro" id="IPR050680">
    <property type="entry name" value="YpeA/RimI_acetyltransf"/>
</dbReference>
<dbReference type="EMBL" id="MFHI01000037">
    <property type="protein sequence ID" value="OGF77693.1"/>
    <property type="molecule type" value="Genomic_DNA"/>
</dbReference>
<organism evidence="4 5">
    <name type="scientific">Candidatus Giovannonibacteria bacterium RIFCSPHIGHO2_02_43_13</name>
    <dbReference type="NCBI Taxonomy" id="1798330"/>
    <lineage>
        <taxon>Bacteria</taxon>
        <taxon>Candidatus Giovannoniibacteriota</taxon>
    </lineage>
</organism>
<dbReference type="Pfam" id="PF00583">
    <property type="entry name" value="Acetyltransf_1"/>
    <property type="match status" value="1"/>
</dbReference>
<dbReference type="Gene3D" id="3.40.630.30">
    <property type="match status" value="1"/>
</dbReference>
<evidence type="ECO:0000259" key="3">
    <source>
        <dbReference type="PROSITE" id="PS51186"/>
    </source>
</evidence>
<evidence type="ECO:0000313" key="4">
    <source>
        <dbReference type="EMBL" id="OGF77693.1"/>
    </source>
</evidence>
<evidence type="ECO:0000256" key="2">
    <source>
        <dbReference type="ARBA" id="ARBA00023315"/>
    </source>
</evidence>
<keyword evidence="2" id="KW-0012">Acyltransferase</keyword>
<dbReference type="Proteomes" id="UP000178425">
    <property type="component" value="Unassembled WGS sequence"/>
</dbReference>
<sequence>MKLPLANELKLVKAGLNDIDKLLMIENNLSGSKIYSAMTKKSEWEEAFKKGETIYLVKKGYEILGNVSYEKRNDGSVYISGLAILPSFQKQGVGKKIVRRILDELKDVKKINLVTHPDNLAAIKLYEPFGFKTESRKENYYGDGEPRLILSLKK</sequence>
<protein>
    <recommendedName>
        <fullName evidence="3">N-acetyltransferase domain-containing protein</fullName>
    </recommendedName>
</protein>
<name>A0A1F5WPT7_9BACT</name>
<dbReference type="CDD" id="cd04301">
    <property type="entry name" value="NAT_SF"/>
    <property type="match status" value="1"/>
</dbReference>
<gene>
    <name evidence="4" type="ORF">A2W54_02910</name>
</gene>
<dbReference type="GO" id="GO:0016747">
    <property type="term" value="F:acyltransferase activity, transferring groups other than amino-acyl groups"/>
    <property type="evidence" value="ECO:0007669"/>
    <property type="project" value="InterPro"/>
</dbReference>
<feature type="domain" description="N-acetyltransferase" evidence="3">
    <location>
        <begin position="9"/>
        <end position="154"/>
    </location>
</feature>